<feature type="transmembrane region" description="Helical" evidence="7">
    <location>
        <begin position="64"/>
        <end position="83"/>
    </location>
</feature>
<dbReference type="OrthoDB" id="9808602at2"/>
<dbReference type="AlphaFoldDB" id="A0A4R8W2T9"/>
<comment type="similarity">
    <text evidence="2">Belongs to the bacterial sugar transferase family.</text>
</comment>
<organism evidence="9 10">
    <name type="scientific">Cryobacterium adonitolivorans</name>
    <dbReference type="NCBI Taxonomy" id="1259189"/>
    <lineage>
        <taxon>Bacteria</taxon>
        <taxon>Bacillati</taxon>
        <taxon>Actinomycetota</taxon>
        <taxon>Actinomycetes</taxon>
        <taxon>Micrococcales</taxon>
        <taxon>Microbacteriaceae</taxon>
        <taxon>Cryobacterium</taxon>
    </lineage>
</organism>
<name>A0A4R8W2T9_9MICO</name>
<evidence type="ECO:0000256" key="3">
    <source>
        <dbReference type="ARBA" id="ARBA00022679"/>
    </source>
</evidence>
<dbReference type="GO" id="GO:0016780">
    <property type="term" value="F:phosphotransferase activity, for other substituted phosphate groups"/>
    <property type="evidence" value="ECO:0007669"/>
    <property type="project" value="TreeGrafter"/>
</dbReference>
<evidence type="ECO:0000256" key="5">
    <source>
        <dbReference type="ARBA" id="ARBA00022989"/>
    </source>
</evidence>
<feature type="domain" description="Bacterial sugar transferase" evidence="8">
    <location>
        <begin position="294"/>
        <end position="482"/>
    </location>
</feature>
<keyword evidence="3 9" id="KW-0808">Transferase</keyword>
<feature type="transmembrane region" description="Helical" evidence="7">
    <location>
        <begin position="126"/>
        <end position="145"/>
    </location>
</feature>
<sequence length="488" mass="54167">MAVGEARAIGVLRRKSWQRAFAVRLFTSDVIVVVITVFASQFIWFGFNTVPVATETPVDLSAGYTLVSLVLIVSWMLMLDAFATRDHKVIGSGTLEYKRVADATIRLFGLFAIVAFLFKIELARGYFLTALPFGMLLLIATRWRWRQWLRARQARGLYVSRALLLGERLKTAHVAATITRTPGSGLKLVGALTREGTIRKGPVHGVPIVGDYSDLLTALDDTNADTVILTGADEISPEDMRRVGWELEARDVELIVAPALTDVAGPRIHSRPVAGLPLIHVSYPQFEGVKRVTKRTFDIVGSALLILLSSPGLIWVAIAVKRSSPGNIVYRQERIGRHGVTFGMYKFRSMVQDADDQLESLLDAQGTSDTPLFKVTNDPRITPIGKILRKYSIDELPQLFNVLFGEMSLVGPRPQRAAEVALYDDAAHRRLIMKPGMSGLWQVSGRSNLSWEDSIRLDLYYVENWSLTADILILWRTVRAVVAPEGAV</sequence>
<reference evidence="9 10" key="1">
    <citation type="submission" date="2019-03" db="EMBL/GenBank/DDBJ databases">
        <title>Genomics of glacier-inhabiting Cryobacterium strains.</title>
        <authorList>
            <person name="Liu Q."/>
            <person name="Xin Y.-H."/>
        </authorList>
    </citation>
    <scope>NUCLEOTIDE SEQUENCE [LARGE SCALE GENOMIC DNA]</scope>
    <source>
        <strain evidence="9 10">RHLS22-1</strain>
    </source>
</reference>
<feature type="transmembrane region" description="Helical" evidence="7">
    <location>
        <begin position="103"/>
        <end position="120"/>
    </location>
</feature>
<dbReference type="PANTHER" id="PTHR30576:SF10">
    <property type="entry name" value="SLL5057 PROTEIN"/>
    <property type="match status" value="1"/>
</dbReference>
<evidence type="ECO:0000256" key="7">
    <source>
        <dbReference type="SAM" id="Phobius"/>
    </source>
</evidence>
<dbReference type="InterPro" id="IPR017475">
    <property type="entry name" value="EPS_sugar_tfrase"/>
</dbReference>
<feature type="transmembrane region" description="Helical" evidence="7">
    <location>
        <begin position="299"/>
        <end position="318"/>
    </location>
</feature>
<keyword evidence="4 7" id="KW-0812">Transmembrane</keyword>
<keyword evidence="5 7" id="KW-1133">Transmembrane helix</keyword>
<evidence type="ECO:0000313" key="9">
    <source>
        <dbReference type="EMBL" id="TFB96818.1"/>
    </source>
</evidence>
<proteinExistence type="inferred from homology"/>
<evidence type="ECO:0000256" key="4">
    <source>
        <dbReference type="ARBA" id="ARBA00022692"/>
    </source>
</evidence>
<comment type="caution">
    <text evidence="9">The sequence shown here is derived from an EMBL/GenBank/DDBJ whole genome shotgun (WGS) entry which is preliminary data.</text>
</comment>
<accession>A0A4R8W2T9</accession>
<dbReference type="Pfam" id="PF13727">
    <property type="entry name" value="CoA_binding_3"/>
    <property type="match status" value="1"/>
</dbReference>
<dbReference type="Proteomes" id="UP000297907">
    <property type="component" value="Unassembled WGS sequence"/>
</dbReference>
<evidence type="ECO:0000256" key="6">
    <source>
        <dbReference type="ARBA" id="ARBA00023136"/>
    </source>
</evidence>
<gene>
    <name evidence="9" type="ORF">E3O42_16910</name>
</gene>
<evidence type="ECO:0000259" key="8">
    <source>
        <dbReference type="Pfam" id="PF02397"/>
    </source>
</evidence>
<evidence type="ECO:0000256" key="1">
    <source>
        <dbReference type="ARBA" id="ARBA00004141"/>
    </source>
</evidence>
<dbReference type="GO" id="GO:0016020">
    <property type="term" value="C:membrane"/>
    <property type="evidence" value="ECO:0007669"/>
    <property type="project" value="UniProtKB-SubCell"/>
</dbReference>
<dbReference type="Gene3D" id="3.40.50.720">
    <property type="entry name" value="NAD(P)-binding Rossmann-like Domain"/>
    <property type="match status" value="1"/>
</dbReference>
<keyword evidence="6 7" id="KW-0472">Membrane</keyword>
<comment type="subcellular location">
    <subcellularLocation>
        <location evidence="1">Membrane</location>
        <topology evidence="1">Multi-pass membrane protein</topology>
    </subcellularLocation>
</comment>
<dbReference type="EMBL" id="SOFL01000056">
    <property type="protein sequence ID" value="TFB96818.1"/>
    <property type="molecule type" value="Genomic_DNA"/>
</dbReference>
<protein>
    <submittedName>
        <fullName evidence="9">Sugar transferase</fullName>
    </submittedName>
</protein>
<dbReference type="Pfam" id="PF02397">
    <property type="entry name" value="Bac_transf"/>
    <property type="match status" value="1"/>
</dbReference>
<evidence type="ECO:0000256" key="2">
    <source>
        <dbReference type="ARBA" id="ARBA00006464"/>
    </source>
</evidence>
<feature type="transmembrane region" description="Helical" evidence="7">
    <location>
        <begin position="21"/>
        <end position="44"/>
    </location>
</feature>
<dbReference type="InterPro" id="IPR003362">
    <property type="entry name" value="Bact_transf"/>
</dbReference>
<evidence type="ECO:0000313" key="10">
    <source>
        <dbReference type="Proteomes" id="UP000297907"/>
    </source>
</evidence>
<dbReference type="NCBIfam" id="TIGR03025">
    <property type="entry name" value="EPS_sugtrans"/>
    <property type="match status" value="1"/>
</dbReference>
<dbReference type="RefSeq" id="WP_134455229.1">
    <property type="nucleotide sequence ID" value="NZ_SOFL01000056.1"/>
</dbReference>
<keyword evidence="10" id="KW-1185">Reference proteome</keyword>
<dbReference type="PANTHER" id="PTHR30576">
    <property type="entry name" value="COLANIC BIOSYNTHESIS UDP-GLUCOSE LIPID CARRIER TRANSFERASE"/>
    <property type="match status" value="1"/>
</dbReference>